<keyword evidence="5" id="KW-0862">Zinc</keyword>
<protein>
    <submittedName>
        <fullName evidence="7">M20 family peptidase</fullName>
    </submittedName>
</protein>
<dbReference type="SUPFAM" id="SSF53187">
    <property type="entry name" value="Zn-dependent exopeptidases"/>
    <property type="match status" value="1"/>
</dbReference>
<organism evidence="7 8">
    <name type="scientific">Candidatus Scatomorpha intestinavium</name>
    <dbReference type="NCBI Taxonomy" id="2840922"/>
    <lineage>
        <taxon>Bacteria</taxon>
        <taxon>Bacillati</taxon>
        <taxon>Bacillota</taxon>
        <taxon>Clostridia</taxon>
        <taxon>Eubacteriales</taxon>
        <taxon>Candidatus Scatomorpha</taxon>
    </lineage>
</organism>
<dbReference type="InterPro" id="IPR002933">
    <property type="entry name" value="Peptidase_M20"/>
</dbReference>
<gene>
    <name evidence="7" type="ORF">IAB77_06575</name>
</gene>
<comment type="caution">
    <text evidence="7">The sequence shown here is derived from an EMBL/GenBank/DDBJ whole genome shotgun (WGS) entry which is preliminary data.</text>
</comment>
<sequence length="481" mass="51929">MKKAIAAVSAAAIGAIGGVLAVRTLRFKPKAQSAPAPDAVHVDGQKAIDDLAEMLRCKTVSNPDNSLEDAAEFDRFRALLRERFPAVHEKCSLEHVGRCGLLYYWKGENDGAPTVLMAHYDVVPADEATWTKPPFGGVIGDGILYGRGALDTKITLCACLEAAEQLIKSGFTPKNDIYFAFSGEEEIAGPSASDIVDVLSSRGVCPALVLDEGGAVVQGVFPGVKQPCALIGTSEKGQMQLYLEMASRGGHASSPPAHTIAGELAKAVTRIESHPFPYTLTPPAAEMLDTLGRHSIWPVRLIMANLWLFSPLLGLATRLMGGELNALVRTTCAVTQMSGSPANNVMPPEASVGLNLRIICGESVESAEARIHRIIKNKNIRLRRGPSSEPSPYSETGEAEGWQRLCSAVRSTWPEAIVSPYLMLAASDSRHYGRISRNVYRFCPIEMSNEERAGIHGNDEHIPTYKIAKCAEFYLRLISSC</sequence>
<dbReference type="InterPro" id="IPR047177">
    <property type="entry name" value="Pept_M20A"/>
</dbReference>
<keyword evidence="4" id="KW-0378">Hydrolase</keyword>
<evidence type="ECO:0000259" key="6">
    <source>
        <dbReference type="Pfam" id="PF07687"/>
    </source>
</evidence>
<dbReference type="EMBL" id="DVGA01000064">
    <property type="protein sequence ID" value="HIQ78908.1"/>
    <property type="molecule type" value="Genomic_DNA"/>
</dbReference>
<dbReference type="Pfam" id="PF07687">
    <property type="entry name" value="M20_dimer"/>
    <property type="match status" value="1"/>
</dbReference>
<feature type="domain" description="Peptidase M20 dimerisation" evidence="6">
    <location>
        <begin position="234"/>
        <end position="379"/>
    </location>
</feature>
<dbReference type="GO" id="GO:0006508">
    <property type="term" value="P:proteolysis"/>
    <property type="evidence" value="ECO:0007669"/>
    <property type="project" value="UniProtKB-KW"/>
</dbReference>
<evidence type="ECO:0000256" key="1">
    <source>
        <dbReference type="ARBA" id="ARBA00006247"/>
    </source>
</evidence>
<dbReference type="GO" id="GO:0008233">
    <property type="term" value="F:peptidase activity"/>
    <property type="evidence" value="ECO:0007669"/>
    <property type="project" value="UniProtKB-KW"/>
</dbReference>
<evidence type="ECO:0000313" key="7">
    <source>
        <dbReference type="EMBL" id="HIQ78908.1"/>
    </source>
</evidence>
<dbReference type="Gene3D" id="1.10.150.900">
    <property type="match status" value="1"/>
</dbReference>
<proteinExistence type="inferred from homology"/>
<dbReference type="Gene3D" id="3.40.630.10">
    <property type="entry name" value="Zn peptidases"/>
    <property type="match status" value="1"/>
</dbReference>
<dbReference type="Gene3D" id="3.30.70.360">
    <property type="match status" value="1"/>
</dbReference>
<evidence type="ECO:0000313" key="8">
    <source>
        <dbReference type="Proteomes" id="UP000824262"/>
    </source>
</evidence>
<dbReference type="Pfam" id="PF01546">
    <property type="entry name" value="Peptidase_M20"/>
    <property type="match status" value="1"/>
</dbReference>
<accession>A0A9D1CSY9</accession>
<reference evidence="7" key="1">
    <citation type="submission" date="2020-10" db="EMBL/GenBank/DDBJ databases">
        <authorList>
            <person name="Gilroy R."/>
        </authorList>
    </citation>
    <scope>NUCLEOTIDE SEQUENCE</scope>
    <source>
        <strain evidence="7">ChiBcolR7-354</strain>
    </source>
</reference>
<keyword evidence="2" id="KW-0645">Protease</keyword>
<comment type="similarity">
    <text evidence="1">Belongs to the peptidase M20A family.</text>
</comment>
<evidence type="ECO:0000256" key="5">
    <source>
        <dbReference type="ARBA" id="ARBA00022833"/>
    </source>
</evidence>
<dbReference type="SUPFAM" id="SSF55031">
    <property type="entry name" value="Bacterial exopeptidase dimerisation domain"/>
    <property type="match status" value="1"/>
</dbReference>
<dbReference type="PANTHER" id="PTHR45962:SF1">
    <property type="entry name" value="N-FATTY-ACYL-AMINO ACID SYNTHASE_HYDROLASE PM20D1"/>
    <property type="match status" value="1"/>
</dbReference>
<reference evidence="7" key="2">
    <citation type="journal article" date="2021" name="PeerJ">
        <title>Extensive microbial diversity within the chicken gut microbiome revealed by metagenomics and culture.</title>
        <authorList>
            <person name="Gilroy R."/>
            <person name="Ravi A."/>
            <person name="Getino M."/>
            <person name="Pursley I."/>
            <person name="Horton D.L."/>
            <person name="Alikhan N.F."/>
            <person name="Baker D."/>
            <person name="Gharbi K."/>
            <person name="Hall N."/>
            <person name="Watson M."/>
            <person name="Adriaenssens E.M."/>
            <person name="Foster-Nyarko E."/>
            <person name="Jarju S."/>
            <person name="Secka A."/>
            <person name="Antonio M."/>
            <person name="Oren A."/>
            <person name="Chaudhuri R.R."/>
            <person name="La Ragione R."/>
            <person name="Hildebrand F."/>
            <person name="Pallen M.J."/>
        </authorList>
    </citation>
    <scope>NUCLEOTIDE SEQUENCE</scope>
    <source>
        <strain evidence="7">ChiBcolR7-354</strain>
    </source>
</reference>
<evidence type="ECO:0000256" key="2">
    <source>
        <dbReference type="ARBA" id="ARBA00022670"/>
    </source>
</evidence>
<dbReference type="InterPro" id="IPR011650">
    <property type="entry name" value="Peptidase_M20_dimer"/>
</dbReference>
<dbReference type="GO" id="GO:0046872">
    <property type="term" value="F:metal ion binding"/>
    <property type="evidence" value="ECO:0007669"/>
    <property type="project" value="UniProtKB-KW"/>
</dbReference>
<dbReference type="PANTHER" id="PTHR45962">
    <property type="entry name" value="N-FATTY-ACYL-AMINO ACID SYNTHASE/HYDROLASE PM20D1"/>
    <property type="match status" value="1"/>
</dbReference>
<evidence type="ECO:0000256" key="3">
    <source>
        <dbReference type="ARBA" id="ARBA00022723"/>
    </source>
</evidence>
<dbReference type="Proteomes" id="UP000824262">
    <property type="component" value="Unassembled WGS sequence"/>
</dbReference>
<dbReference type="InterPro" id="IPR036264">
    <property type="entry name" value="Bact_exopeptidase_dim_dom"/>
</dbReference>
<evidence type="ECO:0000256" key="4">
    <source>
        <dbReference type="ARBA" id="ARBA00022801"/>
    </source>
</evidence>
<name>A0A9D1CSY9_9FIRM</name>
<keyword evidence="3" id="KW-0479">Metal-binding</keyword>
<dbReference type="AlphaFoldDB" id="A0A9D1CSY9"/>